<dbReference type="PANTHER" id="PTHR35046">
    <property type="entry name" value="ZINC KNUCKLE (CCHC-TYPE) FAMILY PROTEIN"/>
    <property type="match status" value="1"/>
</dbReference>
<dbReference type="Pfam" id="PF03732">
    <property type="entry name" value="Retrotrans_gag"/>
    <property type="match status" value="1"/>
</dbReference>
<dbReference type="InterPro" id="IPR005162">
    <property type="entry name" value="Retrotrans_gag_dom"/>
</dbReference>
<feature type="compositionally biased region" description="Polar residues" evidence="2">
    <location>
        <begin position="283"/>
        <end position="292"/>
    </location>
</feature>
<protein>
    <recommendedName>
        <fullName evidence="3">CCHC-type domain-containing protein</fullName>
    </recommendedName>
</protein>
<evidence type="ECO:0000256" key="2">
    <source>
        <dbReference type="SAM" id="MobiDB-lite"/>
    </source>
</evidence>
<keyword evidence="1" id="KW-0862">Zinc</keyword>
<evidence type="ECO:0000256" key="1">
    <source>
        <dbReference type="PROSITE-ProRule" id="PRU00047"/>
    </source>
</evidence>
<keyword evidence="1" id="KW-0479">Metal-binding</keyword>
<keyword evidence="1" id="KW-0863">Zinc-finger</keyword>
<sequence length="386" mass="45002">MRREVTNDEIREVCFSLHPNKAPSLDGFNAHFFKKTWHIIGDDVINAVQEFFRTGLLLKELNATILTLVPKPFSDDSTPPHPRDLMHYVLRDRETHCAFNAKVEIPEFEGKMQPDEFIEWLNTVDRIFKYQEVPEHRKVKLVAIKLRKHASFWWENFKKQRDREERSKILTWIKMKKELTRKYLPDNYRQDVFLKIQNFRQKDLSIAEYTVVFDNLMLKGDLMEPEEQTIARYLGGLNYEISNVVQLQPYWTFNDGTNSKSGTATKTIPKSTSKDDGAVANKPQPSSSNASSRRCFKCQGFGHIASECPNRRIVSLVEEENEEEMEEDSKADYYNDQEEGEEVTYADHGSLAHNPAKRHSMIWLKGVPPRWVVRIPSCSMFPPSHS</sequence>
<dbReference type="AlphaFoldDB" id="A0AA39SQH3"/>
<feature type="domain" description="CCHC-type" evidence="3">
    <location>
        <begin position="293"/>
        <end position="310"/>
    </location>
</feature>
<feature type="compositionally biased region" description="Polar residues" evidence="2">
    <location>
        <begin position="256"/>
        <end position="271"/>
    </location>
</feature>
<dbReference type="GO" id="GO:0008270">
    <property type="term" value="F:zinc ion binding"/>
    <property type="evidence" value="ECO:0007669"/>
    <property type="project" value="UniProtKB-KW"/>
</dbReference>
<dbReference type="PANTHER" id="PTHR35046:SF21">
    <property type="entry name" value="RETROTRANSPOSON GAG DOMAIN-CONTAINING PROTEIN-RELATED"/>
    <property type="match status" value="1"/>
</dbReference>
<dbReference type="InterPro" id="IPR001878">
    <property type="entry name" value="Znf_CCHC"/>
</dbReference>
<gene>
    <name evidence="4" type="ORF">LWI29_002093</name>
</gene>
<accession>A0AA39SQH3</accession>
<dbReference type="SUPFAM" id="SSF57756">
    <property type="entry name" value="Retrovirus zinc finger-like domains"/>
    <property type="match status" value="1"/>
</dbReference>
<reference evidence="4" key="2">
    <citation type="submission" date="2023-06" db="EMBL/GenBank/DDBJ databases">
        <authorList>
            <person name="Swenson N.G."/>
            <person name="Wegrzyn J.L."/>
            <person name="Mcevoy S.L."/>
        </authorList>
    </citation>
    <scope>NUCLEOTIDE SEQUENCE</scope>
    <source>
        <strain evidence="4">NS2018</strain>
        <tissue evidence="4">Leaf</tissue>
    </source>
</reference>
<dbReference type="GO" id="GO:0003676">
    <property type="term" value="F:nucleic acid binding"/>
    <property type="evidence" value="ECO:0007669"/>
    <property type="project" value="InterPro"/>
</dbReference>
<reference evidence="4" key="1">
    <citation type="journal article" date="2022" name="Plant J.">
        <title>Strategies of tolerance reflected in two North American maple genomes.</title>
        <authorList>
            <person name="McEvoy S.L."/>
            <person name="Sezen U.U."/>
            <person name="Trouern-Trend A."/>
            <person name="McMahon S.M."/>
            <person name="Schaberg P.G."/>
            <person name="Yang J."/>
            <person name="Wegrzyn J.L."/>
            <person name="Swenson N.G."/>
        </authorList>
    </citation>
    <scope>NUCLEOTIDE SEQUENCE</scope>
    <source>
        <strain evidence="4">NS2018</strain>
    </source>
</reference>
<dbReference type="PROSITE" id="PS50158">
    <property type="entry name" value="ZF_CCHC"/>
    <property type="match status" value="1"/>
</dbReference>
<comment type="caution">
    <text evidence="4">The sequence shown here is derived from an EMBL/GenBank/DDBJ whole genome shotgun (WGS) entry which is preliminary data.</text>
</comment>
<feature type="region of interest" description="Disordered" evidence="2">
    <location>
        <begin position="256"/>
        <end position="293"/>
    </location>
</feature>
<dbReference type="EMBL" id="JAUESC010000004">
    <property type="protein sequence ID" value="KAK0594953.1"/>
    <property type="molecule type" value="Genomic_DNA"/>
</dbReference>
<evidence type="ECO:0000313" key="5">
    <source>
        <dbReference type="Proteomes" id="UP001168877"/>
    </source>
</evidence>
<evidence type="ECO:0000313" key="4">
    <source>
        <dbReference type="EMBL" id="KAK0594953.1"/>
    </source>
</evidence>
<organism evidence="4 5">
    <name type="scientific">Acer saccharum</name>
    <name type="common">Sugar maple</name>
    <dbReference type="NCBI Taxonomy" id="4024"/>
    <lineage>
        <taxon>Eukaryota</taxon>
        <taxon>Viridiplantae</taxon>
        <taxon>Streptophyta</taxon>
        <taxon>Embryophyta</taxon>
        <taxon>Tracheophyta</taxon>
        <taxon>Spermatophyta</taxon>
        <taxon>Magnoliopsida</taxon>
        <taxon>eudicotyledons</taxon>
        <taxon>Gunneridae</taxon>
        <taxon>Pentapetalae</taxon>
        <taxon>rosids</taxon>
        <taxon>malvids</taxon>
        <taxon>Sapindales</taxon>
        <taxon>Sapindaceae</taxon>
        <taxon>Hippocastanoideae</taxon>
        <taxon>Acereae</taxon>
        <taxon>Acer</taxon>
    </lineage>
</organism>
<dbReference type="Pfam" id="PF00098">
    <property type="entry name" value="zf-CCHC"/>
    <property type="match status" value="1"/>
</dbReference>
<dbReference type="SMART" id="SM00343">
    <property type="entry name" value="ZnF_C2HC"/>
    <property type="match status" value="1"/>
</dbReference>
<evidence type="ECO:0000259" key="3">
    <source>
        <dbReference type="PROSITE" id="PS50158"/>
    </source>
</evidence>
<dbReference type="Gene3D" id="4.10.60.10">
    <property type="entry name" value="Zinc finger, CCHC-type"/>
    <property type="match status" value="1"/>
</dbReference>
<dbReference type="InterPro" id="IPR036875">
    <property type="entry name" value="Znf_CCHC_sf"/>
</dbReference>
<name>A0AA39SQH3_ACESA</name>
<keyword evidence="5" id="KW-1185">Reference proteome</keyword>
<proteinExistence type="predicted"/>
<dbReference type="Proteomes" id="UP001168877">
    <property type="component" value="Unassembled WGS sequence"/>
</dbReference>